<sequence length="191" mass="20420">MVALDLSTSAAGIAHTHWHDGSPRLGCRTVNTGLIDVHTKIHRVLSDVAAAAKSRPHLVIVEGTFSRPGASDAPLHMLRGVVLHWLWTRQIPYVDVQPATVKVWATGSGATRGENKVTKDRVIEAVLSTYGGLLQIDPRDSDQADAVALLSLGMAAYGQPLVHISNAHQTRALKAPKWPTLSTESGPVVPV</sequence>
<accession>A0ABS1YD20</accession>
<name>A0ABS1YD20_9ACTN</name>
<gene>
    <name evidence="1" type="ORF">JM949_06490</name>
</gene>
<dbReference type="RefSeq" id="WP_203147537.1">
    <property type="nucleotide sequence ID" value="NZ_JAEVHL010000017.1"/>
</dbReference>
<comment type="caution">
    <text evidence="1">The sequence shown here is derived from an EMBL/GenBank/DDBJ whole genome shotgun (WGS) entry which is preliminary data.</text>
</comment>
<dbReference type="Gene3D" id="3.30.420.10">
    <property type="entry name" value="Ribonuclease H-like superfamily/Ribonuclease H"/>
    <property type="match status" value="1"/>
</dbReference>
<proteinExistence type="predicted"/>
<organism evidence="1 2">
    <name type="scientific">Micromonospora tarensis</name>
    <dbReference type="NCBI Taxonomy" id="2806100"/>
    <lineage>
        <taxon>Bacteria</taxon>
        <taxon>Bacillati</taxon>
        <taxon>Actinomycetota</taxon>
        <taxon>Actinomycetes</taxon>
        <taxon>Micromonosporales</taxon>
        <taxon>Micromonosporaceae</taxon>
        <taxon>Micromonospora</taxon>
    </lineage>
</organism>
<keyword evidence="2" id="KW-1185">Reference proteome</keyword>
<dbReference type="SUPFAM" id="SSF53098">
    <property type="entry name" value="Ribonuclease H-like"/>
    <property type="match status" value="1"/>
</dbReference>
<dbReference type="Proteomes" id="UP000622245">
    <property type="component" value="Unassembled WGS sequence"/>
</dbReference>
<dbReference type="EMBL" id="JAEVHL010000017">
    <property type="protein sequence ID" value="MBM0275131.1"/>
    <property type="molecule type" value="Genomic_DNA"/>
</dbReference>
<evidence type="ECO:0000313" key="1">
    <source>
        <dbReference type="EMBL" id="MBM0275131.1"/>
    </source>
</evidence>
<evidence type="ECO:0000313" key="2">
    <source>
        <dbReference type="Proteomes" id="UP000622245"/>
    </source>
</evidence>
<protein>
    <recommendedName>
        <fullName evidence="3">Holliday junction nuclease RuvC</fullName>
    </recommendedName>
</protein>
<dbReference type="InterPro" id="IPR036397">
    <property type="entry name" value="RNaseH_sf"/>
</dbReference>
<reference evidence="1 2" key="1">
    <citation type="submission" date="2021-01" db="EMBL/GenBank/DDBJ databases">
        <title>Draft genome sequence of Micromonospora sp. strain STR1s_6.</title>
        <authorList>
            <person name="Karlyshev A."/>
            <person name="Jawad R."/>
        </authorList>
    </citation>
    <scope>NUCLEOTIDE SEQUENCE [LARGE SCALE GENOMIC DNA]</scope>
    <source>
        <strain evidence="1 2">STR1S-6</strain>
    </source>
</reference>
<evidence type="ECO:0008006" key="3">
    <source>
        <dbReference type="Google" id="ProtNLM"/>
    </source>
</evidence>
<dbReference type="InterPro" id="IPR012337">
    <property type="entry name" value="RNaseH-like_sf"/>
</dbReference>